<sequence>MQPPQISARPLVSPNSVSCATRLCERCQKVSFDDGRHEGFVAISDTGSEYLKLDTSDGEVELDTDFELVDSLPDLEILTASAKQCEFCELLRLQLKESKECKNLGQVEINISLAHCWRNGSLADCRLLGMDAIVCRMEGEKYRIVTRLRFTFDAVDGPCKNWLGLQPMPPAEFLCKDNVSKIRELLMESDTMQRAPFFPTRVLDLGCGSKEEEAWPSWTRLILKEELPKDATESPPYVALSYCWGTAGYALNQTTLRSNIRDRMRNIDLRTVSIVVQEAVTVCRTFQIRYLWVDALCIIQDSNQDWEQESATMGDIFREAHFTIGVASSDSCEESFLSRSLPVVEFPFSSSISPNVRGTYRAVAKGKRDDDQWTANELEDMVGSWQKRGWVFQEIFLSQNLLIFGWNMMHAEFKEIRNFHRLASTTLDYDAWRALTSDYVSCQLTFPRDRLPAISGLAKIYAESLKDQYLAGLWMKDLHISLFWSSFRPQLGLVALCKSLEAPNPYVVPSWSWARQNRYFEIGFYNFYPELSRNCRPQCTVLEAGCNPVGLNTFGEVSSGYIVLSAKISPLQFALTKTQPEGYKYKVWQRDIHGRPAADFLLDWNSNDRAICCHELLLVLLSSCYDTNVEPCDSGSGHIVNNARDIEEQNNSDQSSSCDLEEDDDSDGSYGHKWCANCLVAPENQCAYGLILCPTKQAGKFYRVGLFYSHPVRHAPHGGLKFCESWETRKVTII</sequence>
<dbReference type="STRING" id="913774.A0A0C3H435"/>
<evidence type="ECO:0000313" key="3">
    <source>
        <dbReference type="Proteomes" id="UP000054321"/>
    </source>
</evidence>
<dbReference type="Pfam" id="PF06985">
    <property type="entry name" value="HET"/>
    <property type="match status" value="1"/>
</dbReference>
<dbReference type="PANTHER" id="PTHR33112:SF16">
    <property type="entry name" value="HETEROKARYON INCOMPATIBILITY DOMAIN-CONTAINING PROTEIN"/>
    <property type="match status" value="1"/>
</dbReference>
<evidence type="ECO:0000313" key="2">
    <source>
        <dbReference type="EMBL" id="KIN02971.1"/>
    </source>
</evidence>
<organism evidence="2 3">
    <name type="scientific">Oidiodendron maius (strain Zn)</name>
    <dbReference type="NCBI Taxonomy" id="913774"/>
    <lineage>
        <taxon>Eukaryota</taxon>
        <taxon>Fungi</taxon>
        <taxon>Dikarya</taxon>
        <taxon>Ascomycota</taxon>
        <taxon>Pezizomycotina</taxon>
        <taxon>Leotiomycetes</taxon>
        <taxon>Leotiomycetes incertae sedis</taxon>
        <taxon>Myxotrichaceae</taxon>
        <taxon>Oidiodendron</taxon>
    </lineage>
</organism>
<keyword evidence="3" id="KW-1185">Reference proteome</keyword>
<reference evidence="3" key="2">
    <citation type="submission" date="2015-01" db="EMBL/GenBank/DDBJ databases">
        <title>Evolutionary Origins and Diversification of the Mycorrhizal Mutualists.</title>
        <authorList>
            <consortium name="DOE Joint Genome Institute"/>
            <consortium name="Mycorrhizal Genomics Consortium"/>
            <person name="Kohler A."/>
            <person name="Kuo A."/>
            <person name="Nagy L.G."/>
            <person name="Floudas D."/>
            <person name="Copeland A."/>
            <person name="Barry K.W."/>
            <person name="Cichocki N."/>
            <person name="Veneault-Fourrey C."/>
            <person name="LaButti K."/>
            <person name="Lindquist E.A."/>
            <person name="Lipzen A."/>
            <person name="Lundell T."/>
            <person name="Morin E."/>
            <person name="Murat C."/>
            <person name="Riley R."/>
            <person name="Ohm R."/>
            <person name="Sun H."/>
            <person name="Tunlid A."/>
            <person name="Henrissat B."/>
            <person name="Grigoriev I.V."/>
            <person name="Hibbett D.S."/>
            <person name="Martin F."/>
        </authorList>
    </citation>
    <scope>NUCLEOTIDE SEQUENCE [LARGE SCALE GENOMIC DNA]</scope>
    <source>
        <strain evidence="3">Zn</strain>
    </source>
</reference>
<dbReference type="HOGENOM" id="CLU_002639_9_0_1"/>
<gene>
    <name evidence="2" type="ORF">OIDMADRAFT_120324</name>
</gene>
<dbReference type="PANTHER" id="PTHR33112">
    <property type="entry name" value="DOMAIN PROTEIN, PUTATIVE-RELATED"/>
    <property type="match status" value="1"/>
</dbReference>
<dbReference type="InParanoid" id="A0A0C3H435"/>
<dbReference type="AlphaFoldDB" id="A0A0C3H435"/>
<reference evidence="2 3" key="1">
    <citation type="submission" date="2014-04" db="EMBL/GenBank/DDBJ databases">
        <authorList>
            <consortium name="DOE Joint Genome Institute"/>
            <person name="Kuo A."/>
            <person name="Martino E."/>
            <person name="Perotto S."/>
            <person name="Kohler A."/>
            <person name="Nagy L.G."/>
            <person name="Floudas D."/>
            <person name="Copeland A."/>
            <person name="Barry K.W."/>
            <person name="Cichocki N."/>
            <person name="Veneault-Fourrey C."/>
            <person name="LaButti K."/>
            <person name="Lindquist E.A."/>
            <person name="Lipzen A."/>
            <person name="Lundell T."/>
            <person name="Morin E."/>
            <person name="Murat C."/>
            <person name="Sun H."/>
            <person name="Tunlid A."/>
            <person name="Henrissat B."/>
            <person name="Grigoriev I.V."/>
            <person name="Hibbett D.S."/>
            <person name="Martin F."/>
            <person name="Nordberg H.P."/>
            <person name="Cantor M.N."/>
            <person name="Hua S.X."/>
        </authorList>
    </citation>
    <scope>NUCLEOTIDE SEQUENCE [LARGE SCALE GENOMIC DNA]</scope>
    <source>
        <strain evidence="2 3">Zn</strain>
    </source>
</reference>
<evidence type="ECO:0000259" key="1">
    <source>
        <dbReference type="Pfam" id="PF06985"/>
    </source>
</evidence>
<dbReference type="OrthoDB" id="3540829at2759"/>
<name>A0A0C3H435_OIDMZ</name>
<feature type="domain" description="Heterokaryon incompatibility" evidence="1">
    <location>
        <begin position="237"/>
        <end position="394"/>
    </location>
</feature>
<accession>A0A0C3H435</accession>
<dbReference type="Proteomes" id="UP000054321">
    <property type="component" value="Unassembled WGS sequence"/>
</dbReference>
<proteinExistence type="predicted"/>
<dbReference type="EMBL" id="KN832874">
    <property type="protein sequence ID" value="KIN02971.1"/>
    <property type="molecule type" value="Genomic_DNA"/>
</dbReference>
<protein>
    <recommendedName>
        <fullName evidence="1">Heterokaryon incompatibility domain-containing protein</fullName>
    </recommendedName>
</protein>
<dbReference type="InterPro" id="IPR010730">
    <property type="entry name" value="HET"/>
</dbReference>